<dbReference type="AlphaFoldDB" id="A0A8S1M938"/>
<name>A0A8S1M938_PARPR</name>
<dbReference type="Proteomes" id="UP000688137">
    <property type="component" value="Unassembled WGS sequence"/>
</dbReference>
<proteinExistence type="predicted"/>
<accession>A0A8S1M938</accession>
<reference evidence="1" key="1">
    <citation type="submission" date="2021-01" db="EMBL/GenBank/DDBJ databases">
        <authorList>
            <consortium name="Genoscope - CEA"/>
            <person name="William W."/>
        </authorList>
    </citation>
    <scope>NUCLEOTIDE SEQUENCE</scope>
</reference>
<keyword evidence="2" id="KW-1185">Reference proteome</keyword>
<dbReference type="OMA" id="FWDFENI"/>
<organism evidence="1 2">
    <name type="scientific">Paramecium primaurelia</name>
    <dbReference type="NCBI Taxonomy" id="5886"/>
    <lineage>
        <taxon>Eukaryota</taxon>
        <taxon>Sar</taxon>
        <taxon>Alveolata</taxon>
        <taxon>Ciliophora</taxon>
        <taxon>Intramacronucleata</taxon>
        <taxon>Oligohymenophorea</taxon>
        <taxon>Peniculida</taxon>
        <taxon>Parameciidae</taxon>
        <taxon>Paramecium</taxon>
    </lineage>
</organism>
<gene>
    <name evidence="1" type="ORF">PPRIM_AZ9-3.1.T0520116</name>
</gene>
<evidence type="ECO:0000313" key="2">
    <source>
        <dbReference type="Proteomes" id="UP000688137"/>
    </source>
</evidence>
<dbReference type="EMBL" id="CAJJDM010000052">
    <property type="protein sequence ID" value="CAD8074175.1"/>
    <property type="molecule type" value="Genomic_DNA"/>
</dbReference>
<sequence>MFIINSIAITNDQKYVIGATNTGALYFWDFENILLENSSRTQEKTQNTLIYKASYKFPLFKDSIQQILLIQESLYCVVANKLYQVLMSSLISPNQIIDTDLNSSVMIQSFQEEIEFIKYNNEILIVAVGSRLYFIDLQHENNIIEEIDITQSINDNIYTLVPIKDVKITSLAVIGQNFLAIGSDIGIIGIWSNSTYSFQSVLSFKAANQELSYVNDILYLEDEQQIISLHKNYLVIWNSILRNDDEIRPISDYYKMCSFQNNIYLTKGNRQIEQMNSKITLQTSSDVILQFSTICYQNSNVLIANGSSPFVDIYVDKNYTLTLSCL</sequence>
<comment type="caution">
    <text evidence="1">The sequence shown here is derived from an EMBL/GenBank/DDBJ whole genome shotgun (WGS) entry which is preliminary data.</text>
</comment>
<evidence type="ECO:0000313" key="1">
    <source>
        <dbReference type="EMBL" id="CAD8074175.1"/>
    </source>
</evidence>
<protein>
    <submittedName>
        <fullName evidence="1">Uncharacterized protein</fullName>
    </submittedName>
</protein>